<dbReference type="SUPFAM" id="SSF53271">
    <property type="entry name" value="PRTase-like"/>
    <property type="match status" value="1"/>
</dbReference>
<name>A0A8J4TJ16_9TREM</name>
<proteinExistence type="predicted"/>
<organism evidence="2 3">
    <name type="scientific">Paragonimus heterotremus</name>
    <dbReference type="NCBI Taxonomy" id="100268"/>
    <lineage>
        <taxon>Eukaryota</taxon>
        <taxon>Metazoa</taxon>
        <taxon>Spiralia</taxon>
        <taxon>Lophotrochozoa</taxon>
        <taxon>Platyhelminthes</taxon>
        <taxon>Trematoda</taxon>
        <taxon>Digenea</taxon>
        <taxon>Plagiorchiida</taxon>
        <taxon>Troglotremata</taxon>
        <taxon>Troglotrematidae</taxon>
        <taxon>Paragonimus</taxon>
    </lineage>
</organism>
<dbReference type="PANTHER" id="PTHR43340">
    <property type="entry name" value="HYPOXANTHINE-GUANINE PHOSPHORIBOSYLTRANSFERASE"/>
    <property type="match status" value="1"/>
</dbReference>
<dbReference type="GO" id="GO:0046100">
    <property type="term" value="P:hypoxanthine metabolic process"/>
    <property type="evidence" value="ECO:0007669"/>
    <property type="project" value="TreeGrafter"/>
</dbReference>
<gene>
    <name evidence="2" type="ORF">PHET_03942</name>
</gene>
<keyword evidence="2" id="KW-0328">Glycosyltransferase</keyword>
<keyword evidence="2" id="KW-0808">Transferase</keyword>
<dbReference type="FunFam" id="3.40.50.2020:FF:000053">
    <property type="entry name" value="Hypoxanthine phosphoribosyltransferase"/>
    <property type="match status" value="1"/>
</dbReference>
<comment type="caution">
    <text evidence="2">The sequence shown here is derived from an EMBL/GenBank/DDBJ whole genome shotgun (WGS) entry which is preliminary data.</text>
</comment>
<protein>
    <submittedName>
        <fullName evidence="2">Hypoxanthine-guanine phosphoribosyltransferase</fullName>
    </submittedName>
</protein>
<dbReference type="GO" id="GO:0005829">
    <property type="term" value="C:cytosol"/>
    <property type="evidence" value="ECO:0007669"/>
    <property type="project" value="TreeGrafter"/>
</dbReference>
<dbReference type="EMBL" id="LUCH01001769">
    <property type="protein sequence ID" value="KAF5402511.1"/>
    <property type="molecule type" value="Genomic_DNA"/>
</dbReference>
<dbReference type="InterPro" id="IPR029057">
    <property type="entry name" value="PRTase-like"/>
</dbReference>
<accession>A0A8J4TJ16</accession>
<evidence type="ECO:0000313" key="2">
    <source>
        <dbReference type="EMBL" id="KAF5402511.1"/>
    </source>
</evidence>
<dbReference type="GO" id="GO:0006178">
    <property type="term" value="P:guanine salvage"/>
    <property type="evidence" value="ECO:0007669"/>
    <property type="project" value="TreeGrafter"/>
</dbReference>
<evidence type="ECO:0000313" key="3">
    <source>
        <dbReference type="Proteomes" id="UP000748531"/>
    </source>
</evidence>
<dbReference type="Pfam" id="PF00156">
    <property type="entry name" value="Pribosyltran"/>
    <property type="match status" value="1"/>
</dbReference>
<dbReference type="GO" id="GO:0000287">
    <property type="term" value="F:magnesium ion binding"/>
    <property type="evidence" value="ECO:0007669"/>
    <property type="project" value="TreeGrafter"/>
</dbReference>
<reference evidence="2" key="1">
    <citation type="submission" date="2019-05" db="EMBL/GenBank/DDBJ databases">
        <title>Annotation for the trematode Paragonimus heterotremus.</title>
        <authorList>
            <person name="Choi Y.-J."/>
        </authorList>
    </citation>
    <scope>NUCLEOTIDE SEQUENCE</scope>
    <source>
        <strain evidence="2">LC</strain>
    </source>
</reference>
<dbReference type="InterPro" id="IPR000836">
    <property type="entry name" value="PRTase_dom"/>
</dbReference>
<dbReference type="PANTHER" id="PTHR43340:SF1">
    <property type="entry name" value="HYPOXANTHINE PHOSPHORIBOSYLTRANSFERASE"/>
    <property type="match status" value="1"/>
</dbReference>
<dbReference type="OrthoDB" id="9449045at2759"/>
<dbReference type="AlphaFoldDB" id="A0A8J4TJ16"/>
<dbReference type="Proteomes" id="UP000748531">
    <property type="component" value="Unassembled WGS sequence"/>
</dbReference>
<dbReference type="GO" id="GO:0004422">
    <property type="term" value="F:hypoxanthine phosphoribosyltransferase activity"/>
    <property type="evidence" value="ECO:0007669"/>
    <property type="project" value="TreeGrafter"/>
</dbReference>
<dbReference type="GO" id="GO:0032263">
    <property type="term" value="P:GMP salvage"/>
    <property type="evidence" value="ECO:0007669"/>
    <property type="project" value="TreeGrafter"/>
</dbReference>
<evidence type="ECO:0000259" key="1">
    <source>
        <dbReference type="Pfam" id="PF00156"/>
    </source>
</evidence>
<feature type="domain" description="Phosphoribosyltransferase" evidence="1">
    <location>
        <begin position="73"/>
        <end position="237"/>
    </location>
</feature>
<dbReference type="InterPro" id="IPR050408">
    <property type="entry name" value="HGPRT"/>
</dbReference>
<dbReference type="Gene3D" id="3.40.50.2020">
    <property type="match status" value="1"/>
</dbReference>
<dbReference type="CDD" id="cd06223">
    <property type="entry name" value="PRTases_typeI"/>
    <property type="match status" value="1"/>
</dbReference>
<dbReference type="GO" id="GO:0032264">
    <property type="term" value="P:IMP salvage"/>
    <property type="evidence" value="ECO:0007669"/>
    <property type="project" value="TreeGrafter"/>
</dbReference>
<keyword evidence="3" id="KW-1185">Reference proteome</keyword>
<sequence length="261" mass="29833">MNLEQVIGRSRTPPTPPGYPIGGVGVNMGGGGDDCVIIPDGYPKLPLELFCIPKVYEDCLSHIMISDGMIRDRIKHMALTIVKEYETSFKDSINLLCVLKGAFRFLGDLFNELKDIIRARESPLEFQLNFVRLQSYMNDKSVREPLITGLDDASEFRGKVSIFYRVINLQDIIVVEDLVDTGRSMRALLERLKCMQPRRVRVASLLLKRLPTGISYRPDFVGFEIPDEFVVGYALDYNEHFRDLPHICVINQHGREKFRVH</sequence>